<dbReference type="Proteomes" id="UP000001294">
    <property type="component" value="Unassembled WGS sequence"/>
</dbReference>
<proteinExistence type="predicted"/>
<dbReference type="Pfam" id="PF09830">
    <property type="entry name" value="ATP_transf"/>
    <property type="match status" value="1"/>
</dbReference>
<feature type="domain" description="Ap4A phosphorylase 1/2 N-terminal" evidence="3">
    <location>
        <begin position="7"/>
        <end position="137"/>
    </location>
</feature>
<evidence type="ECO:0000256" key="1">
    <source>
        <dbReference type="SAM" id="MobiDB-lite"/>
    </source>
</evidence>
<feature type="region of interest" description="Disordered" evidence="1">
    <location>
        <begin position="53"/>
        <end position="76"/>
    </location>
</feature>
<dbReference type="GO" id="GO:0005524">
    <property type="term" value="F:ATP binding"/>
    <property type="evidence" value="ECO:0007669"/>
    <property type="project" value="InterPro"/>
</dbReference>
<name>B6QM45_TALMQ</name>
<accession>B6QM45</accession>
<dbReference type="PANTHER" id="PTHR38420:SF3">
    <property type="entry name" value="5',5'''-P-1,P-4-TETRAPHOSPHATE PHOSPHORYLASE 2"/>
    <property type="match status" value="1"/>
</dbReference>
<dbReference type="Gene3D" id="3.30.428.70">
    <property type="match status" value="1"/>
</dbReference>
<dbReference type="STRING" id="441960.B6QM45"/>
<dbReference type="InterPro" id="IPR045759">
    <property type="entry name" value="Ap4A_phos1/2_N"/>
</dbReference>
<organism evidence="4 5">
    <name type="scientific">Talaromyces marneffei (strain ATCC 18224 / CBS 334.59 / QM 7333)</name>
    <name type="common">Penicillium marneffei</name>
    <dbReference type="NCBI Taxonomy" id="441960"/>
    <lineage>
        <taxon>Eukaryota</taxon>
        <taxon>Fungi</taxon>
        <taxon>Dikarya</taxon>
        <taxon>Ascomycota</taxon>
        <taxon>Pezizomycotina</taxon>
        <taxon>Eurotiomycetes</taxon>
        <taxon>Eurotiomycetidae</taxon>
        <taxon>Eurotiales</taxon>
        <taxon>Trichocomaceae</taxon>
        <taxon>Talaromyces</taxon>
        <taxon>Talaromyces sect. Talaromyces</taxon>
    </lineage>
</organism>
<dbReference type="GO" id="GO:0009117">
    <property type="term" value="P:nucleotide metabolic process"/>
    <property type="evidence" value="ECO:0007669"/>
    <property type="project" value="InterPro"/>
</dbReference>
<dbReference type="PhylomeDB" id="B6QM45"/>
<feature type="region of interest" description="Disordered" evidence="1">
    <location>
        <begin position="170"/>
        <end position="203"/>
    </location>
</feature>
<dbReference type="HOGENOM" id="CLU_049915_2_1_1"/>
<dbReference type="InterPro" id="IPR019200">
    <property type="entry name" value="ATP_adenylylTrfase_C"/>
</dbReference>
<dbReference type="InterPro" id="IPR009163">
    <property type="entry name" value="Ap4A_phos1/2"/>
</dbReference>
<dbReference type="VEuPathDB" id="FungiDB:PMAA_059510"/>
<dbReference type="SUPFAM" id="SSF54197">
    <property type="entry name" value="HIT-like"/>
    <property type="match status" value="1"/>
</dbReference>
<dbReference type="InterPro" id="IPR036265">
    <property type="entry name" value="HIT-like_sf"/>
</dbReference>
<dbReference type="PANTHER" id="PTHR38420">
    <property type="entry name" value="AP-4-A PHOSPHORYLASE II"/>
    <property type="match status" value="1"/>
</dbReference>
<reference evidence="5" key="1">
    <citation type="journal article" date="2015" name="Genome Announc.">
        <title>Genome sequence of the AIDS-associated pathogen Penicillium marneffei (ATCC18224) and its near taxonomic relative Talaromyces stipitatus (ATCC10500).</title>
        <authorList>
            <person name="Nierman W.C."/>
            <person name="Fedorova-Abrams N.D."/>
            <person name="Andrianopoulos A."/>
        </authorList>
    </citation>
    <scope>NUCLEOTIDE SEQUENCE [LARGE SCALE GENOMIC DNA]</scope>
    <source>
        <strain evidence="5">ATCC 18224 / CBS 334.59 / QM 7333</strain>
    </source>
</reference>
<dbReference type="OrthoDB" id="10267950at2759"/>
<dbReference type="InterPro" id="IPR043171">
    <property type="entry name" value="Ap4A_phos1/2-like"/>
</dbReference>
<evidence type="ECO:0000313" key="5">
    <source>
        <dbReference type="Proteomes" id="UP000001294"/>
    </source>
</evidence>
<evidence type="ECO:0000259" key="3">
    <source>
        <dbReference type="Pfam" id="PF19327"/>
    </source>
</evidence>
<evidence type="ECO:0000259" key="2">
    <source>
        <dbReference type="Pfam" id="PF09830"/>
    </source>
</evidence>
<feature type="domain" description="ATP adenylyltransferase C-terminal" evidence="2">
    <location>
        <begin position="232"/>
        <end position="365"/>
    </location>
</feature>
<keyword evidence="5" id="KW-1185">Reference proteome</keyword>
<dbReference type="AlphaFoldDB" id="B6QM45"/>
<feature type="domain" description="Ap4A phosphorylase 1/2 N-terminal" evidence="3">
    <location>
        <begin position="165"/>
        <end position="191"/>
    </location>
</feature>
<dbReference type="GO" id="GO:0003877">
    <property type="term" value="F:ATP:ADP adenylyltransferase activity"/>
    <property type="evidence" value="ECO:0007669"/>
    <property type="project" value="InterPro"/>
</dbReference>
<dbReference type="Pfam" id="PF19327">
    <property type="entry name" value="Ap4A_phos_N"/>
    <property type="match status" value="2"/>
</dbReference>
<sequence length="366" mass="40532">MNLGLTESLPSLVSRRFTAAKESGSLLFSATHLAILSSKRGIDYQLRYCPALSKKPEKQSPQNKPPGPKPDPFENPSGDLLITDVSLCKEAEKSHNLILNKFPVIPNHFILATKQFEKQTDLLEKEDLGIAYACLEAWEYPSPADGVDVKEEEKRKERRRRRRLFMFFNSGDESGASQPHRHVQFLPIEDMRDQEEDSESEKRSASWIPLIDLLLTSADVQTSSSSGIRHLPNLPVQHFAMQIPRSESSPSPSVDKLHEIYLSLYHAALLASTTSPSVTTEEQTRTSGAAAISYNLAMTRDIMMICPRRKETATLSGLGADSAADVSLNGTILAGTLMVKTEEQWDCLRGDGEVVNDLLAEVGIPI</sequence>
<protein>
    <submittedName>
        <fullName evidence="4">Bis(5'-nucleosyl)-tetraphosphatase, putative</fullName>
    </submittedName>
</protein>
<dbReference type="EMBL" id="DS995903">
    <property type="protein sequence ID" value="EEA22172.1"/>
    <property type="molecule type" value="Genomic_DNA"/>
</dbReference>
<gene>
    <name evidence="4" type="ORF">PMAA_059510</name>
</gene>
<evidence type="ECO:0000313" key="4">
    <source>
        <dbReference type="EMBL" id="EEA22172.1"/>
    </source>
</evidence>